<dbReference type="Pfam" id="PF00751">
    <property type="entry name" value="DM"/>
    <property type="match status" value="1"/>
</dbReference>
<dbReference type="Pfam" id="PF03474">
    <property type="entry name" value="DMA"/>
    <property type="match status" value="1"/>
</dbReference>
<dbReference type="GO" id="GO:0046872">
    <property type="term" value="F:metal ion binding"/>
    <property type="evidence" value="ECO:0007669"/>
    <property type="project" value="UniProtKB-KW"/>
</dbReference>
<evidence type="ECO:0000256" key="4">
    <source>
        <dbReference type="ARBA" id="ARBA00023125"/>
    </source>
</evidence>
<feature type="compositionally biased region" description="Polar residues" evidence="7">
    <location>
        <begin position="256"/>
        <end position="266"/>
    </location>
</feature>
<dbReference type="WBParaSite" id="PSAMB.scaffold9449size4965.g32452.t1">
    <property type="protein sequence ID" value="PSAMB.scaffold9449size4965.g32452.t1"/>
    <property type="gene ID" value="PSAMB.scaffold9449size4965.g32452"/>
</dbReference>
<feature type="region of interest" description="Disordered" evidence="7">
    <location>
        <begin position="222"/>
        <end position="266"/>
    </location>
</feature>
<feature type="compositionally biased region" description="Low complexity" evidence="7">
    <location>
        <begin position="1"/>
        <end position="14"/>
    </location>
</feature>
<protein>
    <submittedName>
        <fullName evidence="10">DM domain-containing protein</fullName>
    </submittedName>
</protein>
<evidence type="ECO:0000256" key="3">
    <source>
        <dbReference type="ARBA" id="ARBA00022833"/>
    </source>
</evidence>
<dbReference type="PROSITE" id="PS50809">
    <property type="entry name" value="DM_2"/>
    <property type="match status" value="1"/>
</dbReference>
<sequence length="364" mass="40187">MMNSMNSMNSMSMMGFPPPPSEQRARKPKCARCRNHGVVSWLKGHKRHCKFKECLCIKCNLIAERQRVMAAQVALKRQQAAEDAIALGLRVVSGQCPEGLSYLPPGPVWGEASADDDDDGSDDDDDNMEAKIDVEGDIDEKCERKTPIRRITKSPVNKSAVHSTTDSSEFRPGRLTALEMLSRLFDRQRPEVLELVLEGCNGDLIKAIEHFLCARETNKKTAMTADVRDSPTEQASTMEAHQQPEKKRARREAPSTDMSGLSPTTHFPTSNLSNFSAFAMNNLLMKPNLNFPPMPPTSMNPFPSQFFPPHPWLPIPTSMGLLATAAGFGIPSPLDLTGSRRDLRKTLSECSSNQSISPSTSSVE</sequence>
<feature type="DNA-binding region" description="DM" evidence="6">
    <location>
        <begin position="30"/>
        <end position="77"/>
    </location>
</feature>
<dbReference type="GO" id="GO:0007548">
    <property type="term" value="P:sex differentiation"/>
    <property type="evidence" value="ECO:0007669"/>
    <property type="project" value="TreeGrafter"/>
</dbReference>
<keyword evidence="3 6" id="KW-0862">Zinc</keyword>
<feature type="compositionally biased region" description="Acidic residues" evidence="7">
    <location>
        <begin position="113"/>
        <end position="127"/>
    </location>
</feature>
<evidence type="ECO:0000256" key="6">
    <source>
        <dbReference type="PROSITE-ProRule" id="PRU00070"/>
    </source>
</evidence>
<dbReference type="GO" id="GO:0005634">
    <property type="term" value="C:nucleus"/>
    <property type="evidence" value="ECO:0007669"/>
    <property type="project" value="UniProtKB-SubCell"/>
</dbReference>
<evidence type="ECO:0000313" key="9">
    <source>
        <dbReference type="Proteomes" id="UP000887566"/>
    </source>
</evidence>
<accession>A0A914XR55</accession>
<evidence type="ECO:0000313" key="10">
    <source>
        <dbReference type="WBParaSite" id="PSAMB.scaffold9449size4965.g32452.t1"/>
    </source>
</evidence>
<keyword evidence="9" id="KW-1185">Reference proteome</keyword>
<keyword evidence="4 6" id="KW-0238">DNA-binding</keyword>
<keyword evidence="2 6" id="KW-0479">Metal-binding</keyword>
<comment type="subcellular location">
    <subcellularLocation>
        <location evidence="6">Nucleus</location>
    </subcellularLocation>
</comment>
<feature type="region of interest" description="Disordered" evidence="7">
    <location>
        <begin position="1"/>
        <end position="26"/>
    </location>
</feature>
<keyword evidence="5 6" id="KW-0539">Nucleus</keyword>
<evidence type="ECO:0000256" key="7">
    <source>
        <dbReference type="SAM" id="MobiDB-lite"/>
    </source>
</evidence>
<dbReference type="InterPro" id="IPR001275">
    <property type="entry name" value="DM_DNA-bd"/>
</dbReference>
<feature type="compositionally biased region" description="Basic and acidic residues" evidence="7">
    <location>
        <begin position="242"/>
        <end position="254"/>
    </location>
</feature>
<organism evidence="9 10">
    <name type="scientific">Plectus sambesii</name>
    <dbReference type="NCBI Taxonomy" id="2011161"/>
    <lineage>
        <taxon>Eukaryota</taxon>
        <taxon>Metazoa</taxon>
        <taxon>Ecdysozoa</taxon>
        <taxon>Nematoda</taxon>
        <taxon>Chromadorea</taxon>
        <taxon>Plectida</taxon>
        <taxon>Plectina</taxon>
        <taxon>Plectoidea</taxon>
        <taxon>Plectidae</taxon>
        <taxon>Plectus</taxon>
    </lineage>
</organism>
<dbReference type="FunFam" id="4.10.1040.10:FF:000001">
    <property type="entry name" value="doublesex- and mab-3-related transcription factor 1"/>
    <property type="match status" value="1"/>
</dbReference>
<dbReference type="InterPro" id="IPR026607">
    <property type="entry name" value="DMRT"/>
</dbReference>
<comment type="similarity">
    <text evidence="1">Belongs to the DMRT family.</text>
</comment>
<dbReference type="SMART" id="SM00301">
    <property type="entry name" value="DM"/>
    <property type="match status" value="1"/>
</dbReference>
<evidence type="ECO:0000256" key="2">
    <source>
        <dbReference type="ARBA" id="ARBA00022723"/>
    </source>
</evidence>
<dbReference type="InterPro" id="IPR036407">
    <property type="entry name" value="DM_DNA-bd_sf"/>
</dbReference>
<dbReference type="PROSITE" id="PS40000">
    <property type="entry name" value="DM_1"/>
    <property type="match status" value="1"/>
</dbReference>
<dbReference type="AlphaFoldDB" id="A0A914XR55"/>
<evidence type="ECO:0000259" key="8">
    <source>
        <dbReference type="PROSITE" id="PS50809"/>
    </source>
</evidence>
<feature type="region of interest" description="Disordered" evidence="7">
    <location>
        <begin position="345"/>
        <end position="364"/>
    </location>
</feature>
<dbReference type="Gene3D" id="4.10.1040.10">
    <property type="entry name" value="DM DNA-binding domain"/>
    <property type="match status" value="1"/>
</dbReference>
<feature type="compositionally biased region" description="Low complexity" evidence="7">
    <location>
        <begin position="351"/>
        <end position="364"/>
    </location>
</feature>
<evidence type="ECO:0000256" key="5">
    <source>
        <dbReference type="ARBA" id="ARBA00023242"/>
    </source>
</evidence>
<evidence type="ECO:0000256" key="1">
    <source>
        <dbReference type="ARBA" id="ARBA00006834"/>
    </source>
</evidence>
<dbReference type="GO" id="GO:0000978">
    <property type="term" value="F:RNA polymerase II cis-regulatory region sequence-specific DNA binding"/>
    <property type="evidence" value="ECO:0007669"/>
    <property type="project" value="TreeGrafter"/>
</dbReference>
<dbReference type="Proteomes" id="UP000887566">
    <property type="component" value="Unplaced"/>
</dbReference>
<dbReference type="PANTHER" id="PTHR12322">
    <property type="entry name" value="DOUBLESEX AND MAB-3 RELATED TRANSCRIPTION FACTOR DMRT"/>
    <property type="match status" value="1"/>
</dbReference>
<dbReference type="SUPFAM" id="SSF82927">
    <property type="entry name" value="Cysteine-rich DNA binding domain, (DM domain)"/>
    <property type="match status" value="1"/>
</dbReference>
<name>A0A914XR55_9BILA</name>
<feature type="domain" description="DM" evidence="8">
    <location>
        <begin position="30"/>
        <end position="77"/>
    </location>
</feature>
<dbReference type="PANTHER" id="PTHR12322:SF118">
    <property type="entry name" value="DM DOMAIN-CONTAINING PROTEIN"/>
    <property type="match status" value="1"/>
</dbReference>
<dbReference type="InterPro" id="IPR005173">
    <property type="entry name" value="DMA"/>
</dbReference>
<reference evidence="10" key="1">
    <citation type="submission" date="2022-11" db="UniProtKB">
        <authorList>
            <consortium name="WormBaseParasite"/>
        </authorList>
    </citation>
    <scope>IDENTIFICATION</scope>
</reference>
<dbReference type="CDD" id="cd14370">
    <property type="entry name" value="CUE_DMA"/>
    <property type="match status" value="1"/>
</dbReference>
<proteinExistence type="inferred from homology"/>
<feature type="region of interest" description="Disordered" evidence="7">
    <location>
        <begin position="102"/>
        <end position="130"/>
    </location>
</feature>
<dbReference type="GO" id="GO:0000981">
    <property type="term" value="F:DNA-binding transcription factor activity, RNA polymerase II-specific"/>
    <property type="evidence" value="ECO:0007669"/>
    <property type="project" value="TreeGrafter"/>
</dbReference>